<reference evidence="2 3" key="1">
    <citation type="submission" date="2017-11" db="EMBL/GenBank/DDBJ databases">
        <title>De-novo sequencing of pomegranate (Punica granatum L.) genome.</title>
        <authorList>
            <person name="Akparov Z."/>
            <person name="Amiraslanov A."/>
            <person name="Hajiyeva S."/>
            <person name="Abbasov M."/>
            <person name="Kaur K."/>
            <person name="Hamwieh A."/>
            <person name="Solovyev V."/>
            <person name="Salamov A."/>
            <person name="Braich B."/>
            <person name="Kosarev P."/>
            <person name="Mahmoud A."/>
            <person name="Hajiyev E."/>
            <person name="Babayeva S."/>
            <person name="Izzatullayeva V."/>
            <person name="Mammadov A."/>
            <person name="Mammadov A."/>
            <person name="Sharifova S."/>
            <person name="Ojaghi J."/>
            <person name="Eynullazada K."/>
            <person name="Bayramov B."/>
            <person name="Abdulazimova A."/>
            <person name="Shahmuradov I."/>
        </authorList>
    </citation>
    <scope>NUCLEOTIDE SEQUENCE [LARGE SCALE GENOMIC DNA]</scope>
    <source>
        <strain evidence="3">cv. AG2017</strain>
        <tissue evidence="2">Leaf</tissue>
    </source>
</reference>
<dbReference type="EMBL" id="PGOL01001348">
    <property type="protein sequence ID" value="PKI58702.1"/>
    <property type="molecule type" value="Genomic_DNA"/>
</dbReference>
<proteinExistence type="predicted"/>
<dbReference type="STRING" id="22663.A0A2I0JQY7"/>
<name>A0A2I0JQY7_PUNGR</name>
<sequence length="227" mass="25374">MDPTISVAVEIAKSLIVPVGRQFGYALFYRKNIKALKSEVDKLCDARIGFENRCSVVVRNGEIVDKEVLKWLEEAKAKEEKAINQLKDWEVTIKRCFNEWIPNTKTRYFIGGKAKKTVLAIQELLREGKFEVICYPYVLEGVVVDPTTNHGRLGEGKVQVICHPDVPEAAPTKTPGIVTETEGEDAPPVEGNVIDPTMKQDYVVDLRTSFLKLVVESRLGITINNSG</sequence>
<organism evidence="2 3">
    <name type="scientific">Punica granatum</name>
    <name type="common">Pomegranate</name>
    <dbReference type="NCBI Taxonomy" id="22663"/>
    <lineage>
        <taxon>Eukaryota</taxon>
        <taxon>Viridiplantae</taxon>
        <taxon>Streptophyta</taxon>
        <taxon>Embryophyta</taxon>
        <taxon>Tracheophyta</taxon>
        <taxon>Spermatophyta</taxon>
        <taxon>Magnoliopsida</taxon>
        <taxon>eudicotyledons</taxon>
        <taxon>Gunneridae</taxon>
        <taxon>Pentapetalae</taxon>
        <taxon>rosids</taxon>
        <taxon>malvids</taxon>
        <taxon>Myrtales</taxon>
        <taxon>Lythraceae</taxon>
        <taxon>Punica</taxon>
    </lineage>
</organism>
<feature type="region of interest" description="Disordered" evidence="1">
    <location>
        <begin position="171"/>
        <end position="192"/>
    </location>
</feature>
<keyword evidence="3" id="KW-1185">Reference proteome</keyword>
<protein>
    <submittedName>
        <fullName evidence="2">Uncharacterized protein</fullName>
    </submittedName>
</protein>
<comment type="caution">
    <text evidence="2">The sequence shown here is derived from an EMBL/GenBank/DDBJ whole genome shotgun (WGS) entry which is preliminary data.</text>
</comment>
<evidence type="ECO:0000313" key="2">
    <source>
        <dbReference type="EMBL" id="PKI58702.1"/>
    </source>
</evidence>
<accession>A0A2I0JQY7</accession>
<dbReference type="Proteomes" id="UP000233551">
    <property type="component" value="Unassembled WGS sequence"/>
</dbReference>
<gene>
    <name evidence="2" type="ORF">CRG98_020913</name>
</gene>
<evidence type="ECO:0000256" key="1">
    <source>
        <dbReference type="SAM" id="MobiDB-lite"/>
    </source>
</evidence>
<evidence type="ECO:0000313" key="3">
    <source>
        <dbReference type="Proteomes" id="UP000233551"/>
    </source>
</evidence>
<dbReference type="AlphaFoldDB" id="A0A2I0JQY7"/>